<sequence>MVKCKLLALATDAEIYATLILSYLPIGDTEVEEVEGATEEEGVILIHTVVVPKIALIDLVTGPVTPGVMCCHPRSLDRKVLHPSIPHRSTGSTVATFLPQDHLQEFDFDEPELEVIYER</sequence>
<dbReference type="InterPro" id="IPR026795">
    <property type="entry name" value="SHFL"/>
</dbReference>
<evidence type="ECO:0000313" key="2">
    <source>
        <dbReference type="Proteomes" id="UP001186944"/>
    </source>
</evidence>
<dbReference type="Proteomes" id="UP001186944">
    <property type="component" value="Unassembled WGS sequence"/>
</dbReference>
<organism evidence="1 2">
    <name type="scientific">Pinctada imbricata</name>
    <name type="common">Atlantic pearl-oyster</name>
    <name type="synonym">Pinctada martensii</name>
    <dbReference type="NCBI Taxonomy" id="66713"/>
    <lineage>
        <taxon>Eukaryota</taxon>
        <taxon>Metazoa</taxon>
        <taxon>Spiralia</taxon>
        <taxon>Lophotrochozoa</taxon>
        <taxon>Mollusca</taxon>
        <taxon>Bivalvia</taxon>
        <taxon>Autobranchia</taxon>
        <taxon>Pteriomorphia</taxon>
        <taxon>Pterioida</taxon>
        <taxon>Pterioidea</taxon>
        <taxon>Pteriidae</taxon>
        <taxon>Pinctada</taxon>
    </lineage>
</organism>
<name>A0AA89BSD3_PINIB</name>
<dbReference type="AlphaFoldDB" id="A0AA89BSD3"/>
<protein>
    <submittedName>
        <fullName evidence="1">Uncharacterized protein</fullName>
    </submittedName>
</protein>
<accession>A0AA89BSD3</accession>
<dbReference type="Pfam" id="PF15135">
    <property type="entry name" value="UPF0515"/>
    <property type="match status" value="1"/>
</dbReference>
<keyword evidence="2" id="KW-1185">Reference proteome</keyword>
<reference evidence="1" key="1">
    <citation type="submission" date="2019-08" db="EMBL/GenBank/DDBJ databases">
        <title>The improved chromosome-level genome for the pearl oyster Pinctada fucata martensii using PacBio sequencing and Hi-C.</title>
        <authorList>
            <person name="Zheng Z."/>
        </authorList>
    </citation>
    <scope>NUCLEOTIDE SEQUENCE</scope>
    <source>
        <strain evidence="1">ZZ-2019</strain>
        <tissue evidence="1">Adductor muscle</tissue>
    </source>
</reference>
<comment type="caution">
    <text evidence="1">The sequence shown here is derived from an EMBL/GenBank/DDBJ whole genome shotgun (WGS) entry which is preliminary data.</text>
</comment>
<gene>
    <name evidence="1" type="ORF">FSP39_003708</name>
</gene>
<dbReference type="EMBL" id="VSWD01000009">
    <property type="protein sequence ID" value="KAK3092500.1"/>
    <property type="molecule type" value="Genomic_DNA"/>
</dbReference>
<evidence type="ECO:0000313" key="1">
    <source>
        <dbReference type="EMBL" id="KAK3092500.1"/>
    </source>
</evidence>
<proteinExistence type="predicted"/>